<keyword evidence="2" id="KW-0436">Ligase</keyword>
<dbReference type="InterPro" id="IPR025110">
    <property type="entry name" value="AMP-bd_C"/>
</dbReference>
<dbReference type="Proteomes" id="UP001198602">
    <property type="component" value="Unassembled WGS sequence"/>
</dbReference>
<dbReference type="Gene3D" id="3.40.50.12780">
    <property type="entry name" value="N-terminal domain of ligase-like"/>
    <property type="match status" value="1"/>
</dbReference>
<gene>
    <name evidence="4" type="ORF">LE190_04085</name>
</gene>
<protein>
    <recommendedName>
        <fullName evidence="3">AMP-binding enzyme C-terminal domain-containing protein</fullName>
    </recommendedName>
</protein>
<keyword evidence="5" id="KW-1185">Reference proteome</keyword>
<dbReference type="SUPFAM" id="SSF56801">
    <property type="entry name" value="Acetyl-CoA synthetase-like"/>
    <property type="match status" value="1"/>
</dbReference>
<comment type="caution">
    <text evidence="4">The sequence shown here is derived from an EMBL/GenBank/DDBJ whole genome shotgun (WGS) entry which is preliminary data.</text>
</comment>
<dbReference type="PANTHER" id="PTHR43201:SF5">
    <property type="entry name" value="MEDIUM-CHAIN ACYL-COA LIGASE ACSF2, MITOCHONDRIAL"/>
    <property type="match status" value="1"/>
</dbReference>
<dbReference type="Pfam" id="PF13193">
    <property type="entry name" value="AMP-binding_C"/>
    <property type="match status" value="1"/>
</dbReference>
<sequence>MSMPRPHPAPWWTQRPALLRYIADLVAGELAALRHDPSIEPGAWTGSLSLQQDLGLDSLELLHVAGVLATALGMQHSGVEDYLLARRSLGEWADLAATALAHWDQEIVFGTSGSSGQPKRCVHELACLEQEAAALASLFPGRRRLLVAVPSHHIYGFLFSHLLPRHLGLGPDDVLSVRARLPGQLARYTQPGDLVIGHPLFWEAVSTARAPFAPDVFGVSSTAPCPDPVAAAAEEAGLAALFQVYGSSETGGLGWRRTAREDYRLFPYLARGAGERGLLRAVPGGATISLQAQDALDWRGARSFAVGARCDGALQVGGVNVFPERVREVLRAHPGVADAAVRLMRPDEGLRLKAFIVPHAGHGEAREDFVRELRAWVDARLAVAERPKAFTFGSALPRTAMGKAADWSIA</sequence>
<evidence type="ECO:0000259" key="3">
    <source>
        <dbReference type="Pfam" id="PF13193"/>
    </source>
</evidence>
<evidence type="ECO:0000313" key="5">
    <source>
        <dbReference type="Proteomes" id="UP001198602"/>
    </source>
</evidence>
<dbReference type="PANTHER" id="PTHR43201">
    <property type="entry name" value="ACYL-COA SYNTHETASE"/>
    <property type="match status" value="1"/>
</dbReference>
<name>A0ABS7Y829_9BURK</name>
<reference evidence="4 5" key="1">
    <citation type="submission" date="2021-07" db="EMBL/GenBank/DDBJ databases">
        <title>Characterization of Violacein-producing bacteria and related species.</title>
        <authorList>
            <person name="Wilson H.S."/>
            <person name="De Leon M.E."/>
        </authorList>
    </citation>
    <scope>NUCLEOTIDE SEQUENCE [LARGE SCALE GENOMIC DNA]</scope>
    <source>
        <strain evidence="4 5">HSC-2F05</strain>
    </source>
</reference>
<accession>A0ABS7Y829</accession>
<dbReference type="EMBL" id="JAHYBX010000001">
    <property type="protein sequence ID" value="MCA1855111.1"/>
    <property type="molecule type" value="Genomic_DNA"/>
</dbReference>
<evidence type="ECO:0000256" key="1">
    <source>
        <dbReference type="ARBA" id="ARBA00006432"/>
    </source>
</evidence>
<dbReference type="InterPro" id="IPR045851">
    <property type="entry name" value="AMP-bd_C_sf"/>
</dbReference>
<organism evidence="4 5">
    <name type="scientific">Massilia hydrophila</name>
    <dbReference type="NCBI Taxonomy" id="3044279"/>
    <lineage>
        <taxon>Bacteria</taxon>
        <taxon>Pseudomonadati</taxon>
        <taxon>Pseudomonadota</taxon>
        <taxon>Betaproteobacteria</taxon>
        <taxon>Burkholderiales</taxon>
        <taxon>Oxalobacteraceae</taxon>
        <taxon>Telluria group</taxon>
        <taxon>Massilia</taxon>
    </lineage>
</organism>
<evidence type="ECO:0000256" key="2">
    <source>
        <dbReference type="ARBA" id="ARBA00022598"/>
    </source>
</evidence>
<dbReference type="RefSeq" id="WP_225237500.1">
    <property type="nucleotide sequence ID" value="NZ_JAHYBX010000001.1"/>
</dbReference>
<feature type="domain" description="AMP-binding enzyme C-terminal" evidence="3">
    <location>
        <begin position="328"/>
        <end position="403"/>
    </location>
</feature>
<dbReference type="InterPro" id="IPR042099">
    <property type="entry name" value="ANL_N_sf"/>
</dbReference>
<evidence type="ECO:0000313" key="4">
    <source>
        <dbReference type="EMBL" id="MCA1855111.1"/>
    </source>
</evidence>
<dbReference type="Gene3D" id="3.30.300.30">
    <property type="match status" value="1"/>
</dbReference>
<comment type="similarity">
    <text evidence="1">Belongs to the ATP-dependent AMP-binding enzyme family.</text>
</comment>
<proteinExistence type="inferred from homology"/>